<proteinExistence type="predicted"/>
<feature type="domain" description="GST C-terminal" evidence="2">
    <location>
        <begin position="79"/>
        <end position="199"/>
    </location>
</feature>
<sequence>MYTVVGSPKTRAFRVVWAMEELGLEYDLVSEPPRGETASALNPTGKIPCLKVGHATIIDSVAILQYLADKHGALTYEAGTLERAEQDSFTQFICDEIDGALWTAARNDFVNPEEKRVAAIKDVLVWEMERSVKALEQRLGDREFLMGDRFTVPDILLTHCAGWMRGTGFPLESDTLRAYVRRNIEREAYKKASAVRKPS</sequence>
<dbReference type="InterPro" id="IPR036249">
    <property type="entry name" value="Thioredoxin-like_sf"/>
</dbReference>
<dbReference type="Gene3D" id="3.40.30.10">
    <property type="entry name" value="Glutaredoxin"/>
    <property type="match status" value="1"/>
</dbReference>
<dbReference type="Pfam" id="PF13410">
    <property type="entry name" value="GST_C_2"/>
    <property type="match status" value="1"/>
</dbReference>
<dbReference type="InterPro" id="IPR010987">
    <property type="entry name" value="Glutathione-S-Trfase_C-like"/>
</dbReference>
<gene>
    <name evidence="3" type="primary">gst</name>
    <name evidence="3" type="ORF">GCM10011498_20750</name>
</gene>
<evidence type="ECO:0000313" key="4">
    <source>
        <dbReference type="Proteomes" id="UP000628017"/>
    </source>
</evidence>
<dbReference type="SFLD" id="SFLDS00019">
    <property type="entry name" value="Glutathione_Transferase_(cytos"/>
    <property type="match status" value="1"/>
</dbReference>
<dbReference type="Pfam" id="PF13409">
    <property type="entry name" value="GST_N_2"/>
    <property type="match status" value="1"/>
</dbReference>
<dbReference type="AlphaFoldDB" id="A0A916R102"/>
<dbReference type="InterPro" id="IPR040079">
    <property type="entry name" value="Glutathione_S-Trfase"/>
</dbReference>
<dbReference type="InterPro" id="IPR036282">
    <property type="entry name" value="Glutathione-S-Trfase_C_sf"/>
</dbReference>
<keyword evidence="4" id="KW-1185">Reference proteome</keyword>
<accession>A0A916R102</accession>
<dbReference type="PANTHER" id="PTHR44051:SF8">
    <property type="entry name" value="GLUTATHIONE S-TRANSFERASE GSTA"/>
    <property type="match status" value="1"/>
</dbReference>
<dbReference type="RefSeq" id="WP_188674326.1">
    <property type="nucleotide sequence ID" value="NZ_BMKA01000002.1"/>
</dbReference>
<dbReference type="PROSITE" id="PS50404">
    <property type="entry name" value="GST_NTER"/>
    <property type="match status" value="1"/>
</dbReference>
<dbReference type="InterPro" id="IPR004045">
    <property type="entry name" value="Glutathione_S-Trfase_N"/>
</dbReference>
<dbReference type="PANTHER" id="PTHR44051">
    <property type="entry name" value="GLUTATHIONE S-TRANSFERASE-RELATED"/>
    <property type="match status" value="1"/>
</dbReference>
<dbReference type="SFLD" id="SFLDG00358">
    <property type="entry name" value="Main_(cytGST)"/>
    <property type="match status" value="1"/>
</dbReference>
<evidence type="ECO:0000313" key="3">
    <source>
        <dbReference type="EMBL" id="GGA19702.1"/>
    </source>
</evidence>
<organism evidence="3 4">
    <name type="scientific">Neptunicoccus cionae</name>
    <dbReference type="NCBI Taxonomy" id="2035344"/>
    <lineage>
        <taxon>Bacteria</taxon>
        <taxon>Pseudomonadati</taxon>
        <taxon>Pseudomonadota</taxon>
        <taxon>Alphaproteobacteria</taxon>
        <taxon>Rhodobacterales</taxon>
        <taxon>Paracoccaceae</taxon>
        <taxon>Neptunicoccus</taxon>
    </lineage>
</organism>
<reference evidence="3" key="1">
    <citation type="journal article" date="2014" name="Int. J. Syst. Evol. Microbiol.">
        <title>Complete genome sequence of Corynebacterium casei LMG S-19264T (=DSM 44701T), isolated from a smear-ripened cheese.</title>
        <authorList>
            <consortium name="US DOE Joint Genome Institute (JGI-PGF)"/>
            <person name="Walter F."/>
            <person name="Albersmeier A."/>
            <person name="Kalinowski J."/>
            <person name="Ruckert C."/>
        </authorList>
    </citation>
    <scope>NUCLEOTIDE SEQUENCE</scope>
    <source>
        <strain evidence="3">CGMCC 1.15880</strain>
    </source>
</reference>
<reference evidence="3" key="2">
    <citation type="submission" date="2020-09" db="EMBL/GenBank/DDBJ databases">
        <authorList>
            <person name="Sun Q."/>
            <person name="Zhou Y."/>
        </authorList>
    </citation>
    <scope>NUCLEOTIDE SEQUENCE</scope>
    <source>
        <strain evidence="3">CGMCC 1.15880</strain>
    </source>
</reference>
<name>A0A916R102_9RHOB</name>
<evidence type="ECO:0000259" key="1">
    <source>
        <dbReference type="PROSITE" id="PS50404"/>
    </source>
</evidence>
<dbReference type="CDD" id="cd03046">
    <property type="entry name" value="GST_N_GTT1_like"/>
    <property type="match status" value="1"/>
</dbReference>
<dbReference type="Gene3D" id="1.20.1050.10">
    <property type="match status" value="1"/>
</dbReference>
<feature type="domain" description="GST N-terminal" evidence="1">
    <location>
        <begin position="1"/>
        <end position="75"/>
    </location>
</feature>
<protein>
    <submittedName>
        <fullName evidence="3">Glutathione S-transferase</fullName>
    </submittedName>
</protein>
<comment type="caution">
    <text evidence="3">The sequence shown here is derived from an EMBL/GenBank/DDBJ whole genome shotgun (WGS) entry which is preliminary data.</text>
</comment>
<dbReference type="Proteomes" id="UP000628017">
    <property type="component" value="Unassembled WGS sequence"/>
</dbReference>
<dbReference type="PROSITE" id="PS50405">
    <property type="entry name" value="GST_CTER"/>
    <property type="match status" value="1"/>
</dbReference>
<evidence type="ECO:0000259" key="2">
    <source>
        <dbReference type="PROSITE" id="PS50405"/>
    </source>
</evidence>
<dbReference type="EMBL" id="BMKA01000002">
    <property type="protein sequence ID" value="GGA19702.1"/>
    <property type="molecule type" value="Genomic_DNA"/>
</dbReference>
<dbReference type="SUPFAM" id="SSF52833">
    <property type="entry name" value="Thioredoxin-like"/>
    <property type="match status" value="1"/>
</dbReference>
<dbReference type="SUPFAM" id="SSF47616">
    <property type="entry name" value="GST C-terminal domain-like"/>
    <property type="match status" value="1"/>
</dbReference>